<comment type="subunit">
    <text evidence="7">Component of the Mediator complex.</text>
</comment>
<keyword evidence="6 7" id="KW-0539">Nucleus</keyword>
<dbReference type="GO" id="GO:0016592">
    <property type="term" value="C:mediator complex"/>
    <property type="evidence" value="ECO:0007669"/>
    <property type="project" value="InterPro"/>
</dbReference>
<evidence type="ECO:0000256" key="5">
    <source>
        <dbReference type="ARBA" id="ARBA00023163"/>
    </source>
</evidence>
<evidence type="ECO:0000256" key="2">
    <source>
        <dbReference type="ARBA" id="ARBA00006378"/>
    </source>
</evidence>
<dbReference type="InterPro" id="IPR038089">
    <property type="entry name" value="Med31_sf"/>
</dbReference>
<comment type="function">
    <text evidence="7">Component of the Mediator complex, a coactivator involved in the regulated transcription of nearly all RNA polymerase II-dependent genes. Mediator functions as a bridge to convey information from gene-specific regulatory proteins to the basal RNA polymerase II transcription machinery. Mediator is recruited to promoters by direct interactions with regulatory proteins and serves as a scaffold for the assembly of a functional preinitiation complex with RNA polymerase II and the general transcription factors.</text>
</comment>
<evidence type="ECO:0000256" key="3">
    <source>
        <dbReference type="ARBA" id="ARBA00023015"/>
    </source>
</evidence>
<sequence length="145" mass="17655">MTNFNENANFYIDDMDEFMKKQNFSMNENEDQKRCIGQYESKSQNLLRLEVELEFVQCLANPNYLNYLAQHGYFKDRTFINYLIYLMYWTRKEYISLIRFPFALHILQALQSEKFRKQLTDSDFTNFIDDQLILYWKISGDTKKV</sequence>
<dbReference type="Gene3D" id="1.10.10.1340">
    <property type="entry name" value="Mediator of RNA polymerase II, submodule Med31 (Soh1)"/>
    <property type="match status" value="1"/>
</dbReference>
<evidence type="ECO:0000313" key="8">
    <source>
        <dbReference type="EMBL" id="OAF68286.1"/>
    </source>
</evidence>
<keyword evidence="9" id="KW-1185">Reference proteome</keyword>
<comment type="similarity">
    <text evidence="2 7">Belongs to the Mediator complex subunit 31 family.</text>
</comment>
<dbReference type="GO" id="GO:0006355">
    <property type="term" value="P:regulation of DNA-templated transcription"/>
    <property type="evidence" value="ECO:0007669"/>
    <property type="project" value="InterPro"/>
</dbReference>
<accession>A0A177B228</accession>
<comment type="subcellular location">
    <subcellularLocation>
        <location evidence="1 7">Nucleus</location>
    </subcellularLocation>
</comment>
<keyword evidence="4 7" id="KW-0010">Activator</keyword>
<gene>
    <name evidence="8" type="ORF">A3Q56_03967</name>
</gene>
<keyword evidence="5 7" id="KW-0804">Transcription</keyword>
<dbReference type="Proteomes" id="UP000078046">
    <property type="component" value="Unassembled WGS sequence"/>
</dbReference>
<dbReference type="EMBL" id="LWCA01000475">
    <property type="protein sequence ID" value="OAF68286.1"/>
    <property type="molecule type" value="Genomic_DNA"/>
</dbReference>
<evidence type="ECO:0000256" key="1">
    <source>
        <dbReference type="ARBA" id="ARBA00004123"/>
    </source>
</evidence>
<evidence type="ECO:0000256" key="4">
    <source>
        <dbReference type="ARBA" id="ARBA00023159"/>
    </source>
</evidence>
<dbReference type="InterPro" id="IPR008831">
    <property type="entry name" value="Mediator_Med31"/>
</dbReference>
<dbReference type="PANTHER" id="PTHR13186">
    <property type="entry name" value="MEDIATOR OF RNA POLYMERASE II TRANSCRIPTION SUBUNIT 31"/>
    <property type="match status" value="1"/>
</dbReference>
<dbReference type="OrthoDB" id="10257739at2759"/>
<reference evidence="8 9" key="1">
    <citation type="submission" date="2016-04" db="EMBL/GenBank/DDBJ databases">
        <title>The genome of Intoshia linei affirms orthonectids as highly simplified spiralians.</title>
        <authorList>
            <person name="Mikhailov K.V."/>
            <person name="Slusarev G.S."/>
            <person name="Nikitin M.A."/>
            <person name="Logacheva M.D."/>
            <person name="Penin A."/>
            <person name="Aleoshin V."/>
            <person name="Panchin Y.V."/>
        </authorList>
    </citation>
    <scope>NUCLEOTIDE SEQUENCE [LARGE SCALE GENOMIC DNA]</scope>
    <source>
        <strain evidence="8">Intl2013</strain>
        <tissue evidence="8">Whole animal</tissue>
    </source>
</reference>
<keyword evidence="3 7" id="KW-0805">Transcription regulation</keyword>
<dbReference type="GO" id="GO:0003712">
    <property type="term" value="F:transcription coregulator activity"/>
    <property type="evidence" value="ECO:0007669"/>
    <property type="project" value="InterPro"/>
</dbReference>
<evidence type="ECO:0000313" key="9">
    <source>
        <dbReference type="Proteomes" id="UP000078046"/>
    </source>
</evidence>
<organism evidence="8 9">
    <name type="scientific">Intoshia linei</name>
    <dbReference type="NCBI Taxonomy" id="1819745"/>
    <lineage>
        <taxon>Eukaryota</taxon>
        <taxon>Metazoa</taxon>
        <taxon>Spiralia</taxon>
        <taxon>Lophotrochozoa</taxon>
        <taxon>Mesozoa</taxon>
        <taxon>Orthonectida</taxon>
        <taxon>Rhopaluridae</taxon>
        <taxon>Intoshia</taxon>
    </lineage>
</organism>
<evidence type="ECO:0000256" key="6">
    <source>
        <dbReference type="ARBA" id="ARBA00023242"/>
    </source>
</evidence>
<name>A0A177B228_9BILA</name>
<protein>
    <recommendedName>
        <fullName evidence="7">Mediator of RNA polymerase II transcription subunit 31</fullName>
    </recommendedName>
</protein>
<evidence type="ECO:0000256" key="7">
    <source>
        <dbReference type="RuleBase" id="RU364129"/>
    </source>
</evidence>
<dbReference type="AlphaFoldDB" id="A0A177B228"/>
<comment type="caution">
    <text evidence="8">The sequence shown here is derived from an EMBL/GenBank/DDBJ whole genome shotgun (WGS) entry which is preliminary data.</text>
</comment>
<proteinExistence type="inferred from homology"/>
<dbReference type="Pfam" id="PF05669">
    <property type="entry name" value="Med31"/>
    <property type="match status" value="1"/>
</dbReference>